<dbReference type="InterPro" id="IPR023614">
    <property type="entry name" value="Porin_dom_sf"/>
</dbReference>
<evidence type="ECO:0000313" key="2">
    <source>
        <dbReference type="Proteomes" id="UP001222603"/>
    </source>
</evidence>
<sequence length="223" mass="25218">SYTYKGLKDFRFQASIEAPAVDGTTSSQFEIAQQRMPDFTASAQYSWNSSSHLRVGGIIRSMTYTSTERDKASSVTGYGVQASTTFNLGKKWQAFGQINYGKGIGQYLNDISNLNVDIVPNPEKEGKMQALPMLGWYAGLQYNISPKVFLSSTYSMSRLYSEDGYPNDLPSTYRYGQYFVANVFWNVTPNMQVGAEYLRGWRTNFDNSTNHANRMNLLVQYSF</sequence>
<evidence type="ECO:0000313" key="1">
    <source>
        <dbReference type="EMBL" id="MDC1900418.1"/>
    </source>
</evidence>
<dbReference type="AlphaFoldDB" id="A0AAW6GYI7"/>
<dbReference type="Gene3D" id="2.40.160.10">
    <property type="entry name" value="Porin"/>
    <property type="match status" value="1"/>
</dbReference>
<dbReference type="EMBL" id="JAQNSI010000206">
    <property type="protein sequence ID" value="MDC1900418.1"/>
    <property type="molecule type" value="Genomic_DNA"/>
</dbReference>
<feature type="non-terminal residue" evidence="1">
    <location>
        <position position="1"/>
    </location>
</feature>
<organism evidence="1 2">
    <name type="scientific">Bacteroides uniformis</name>
    <dbReference type="NCBI Taxonomy" id="820"/>
    <lineage>
        <taxon>Bacteria</taxon>
        <taxon>Pseudomonadati</taxon>
        <taxon>Bacteroidota</taxon>
        <taxon>Bacteroidia</taxon>
        <taxon>Bacteroidales</taxon>
        <taxon>Bacteroidaceae</taxon>
        <taxon>Bacteroides</taxon>
    </lineage>
</organism>
<comment type="caution">
    <text evidence="1">The sequence shown here is derived from an EMBL/GenBank/DDBJ whole genome shotgun (WGS) entry which is preliminary data.</text>
</comment>
<dbReference type="Proteomes" id="UP001222603">
    <property type="component" value="Unassembled WGS sequence"/>
</dbReference>
<reference evidence="1" key="1">
    <citation type="submission" date="2022-10" db="EMBL/GenBank/DDBJ databases">
        <title>Human gut microbiome strain richness.</title>
        <authorList>
            <person name="Chen-Liaw A."/>
        </authorList>
    </citation>
    <scope>NUCLEOTIDE SEQUENCE</scope>
    <source>
        <strain evidence="1">1001713st1_F9_1001713B170221_170320</strain>
    </source>
</reference>
<accession>A0AAW6GYI7</accession>
<name>A0AAW6GYI7_BACUN</name>
<proteinExistence type="predicted"/>
<protein>
    <submittedName>
        <fullName evidence="1">Outer membrane beta-barrel protein</fullName>
    </submittedName>
</protein>
<dbReference type="SUPFAM" id="SSF56935">
    <property type="entry name" value="Porins"/>
    <property type="match status" value="1"/>
</dbReference>
<gene>
    <name evidence="1" type="ORF">POZ10_07280</name>
</gene>